<dbReference type="EMBL" id="MFEI01000003">
    <property type="protein sequence ID" value="OGE81759.1"/>
    <property type="molecule type" value="Genomic_DNA"/>
</dbReference>
<reference evidence="1 2" key="1">
    <citation type="journal article" date="2016" name="Nat. Commun.">
        <title>Thousands of microbial genomes shed light on interconnected biogeochemical processes in an aquifer system.</title>
        <authorList>
            <person name="Anantharaman K."/>
            <person name="Brown C.T."/>
            <person name="Hug L.A."/>
            <person name="Sharon I."/>
            <person name="Castelle C.J."/>
            <person name="Probst A.J."/>
            <person name="Thomas B.C."/>
            <person name="Singh A."/>
            <person name="Wilkins M.J."/>
            <person name="Karaoz U."/>
            <person name="Brodie E.L."/>
            <person name="Williams K.H."/>
            <person name="Hubbard S.S."/>
            <person name="Banfield J.F."/>
        </authorList>
    </citation>
    <scope>NUCLEOTIDE SEQUENCE [LARGE SCALE GENOMIC DNA]</scope>
</reference>
<dbReference type="NCBIfam" id="TIGR02436">
    <property type="entry name" value="four helix bundle protein"/>
    <property type="match status" value="1"/>
</dbReference>
<dbReference type="PANTHER" id="PTHR38471">
    <property type="entry name" value="FOUR HELIX BUNDLE PROTEIN"/>
    <property type="match status" value="1"/>
</dbReference>
<dbReference type="AlphaFoldDB" id="A0A1F5NVQ7"/>
<dbReference type="SUPFAM" id="SSF158446">
    <property type="entry name" value="IVS-encoded protein-like"/>
    <property type="match status" value="1"/>
</dbReference>
<dbReference type="PANTHER" id="PTHR38471:SF2">
    <property type="entry name" value="FOUR HELIX BUNDLE PROTEIN"/>
    <property type="match status" value="1"/>
</dbReference>
<dbReference type="InterPro" id="IPR036583">
    <property type="entry name" value="23S_rRNA_IVS_sf"/>
</dbReference>
<gene>
    <name evidence="1" type="ORF">A2826_03045</name>
</gene>
<name>A0A1F5NVQ7_9BACT</name>
<organism evidence="1 2">
    <name type="scientific">Candidatus Doudnabacteria bacterium RIFCSPHIGHO2_01_FULL_43_23</name>
    <dbReference type="NCBI Taxonomy" id="1817822"/>
    <lineage>
        <taxon>Bacteria</taxon>
        <taxon>Candidatus Doudnaibacteriota</taxon>
    </lineage>
</organism>
<accession>A0A1F5NVQ7</accession>
<evidence type="ECO:0008006" key="3">
    <source>
        <dbReference type="Google" id="ProtNLM"/>
    </source>
</evidence>
<evidence type="ECO:0000313" key="2">
    <source>
        <dbReference type="Proteomes" id="UP000177912"/>
    </source>
</evidence>
<sequence length="127" mass="14609">MEKEKIKSFTDLNAWKESHRLVLKIYEVTKDFPKQETFALTSQIRRAAISITSNIAEGFSRNSSKEKLQFYHMALGSLTEVQNQLLVARDIGYITKEIFQRIAENTVTASKLIHGLMKTVKSREENT</sequence>
<dbReference type="InterPro" id="IPR012657">
    <property type="entry name" value="23S_rRNA-intervening_sequence"/>
</dbReference>
<dbReference type="STRING" id="1817822.A2826_03045"/>
<dbReference type="Pfam" id="PF05635">
    <property type="entry name" value="23S_rRNA_IVP"/>
    <property type="match status" value="1"/>
</dbReference>
<proteinExistence type="predicted"/>
<protein>
    <recommendedName>
        <fullName evidence="3">Four helix bundle protein</fullName>
    </recommendedName>
</protein>
<evidence type="ECO:0000313" key="1">
    <source>
        <dbReference type="EMBL" id="OGE81759.1"/>
    </source>
</evidence>
<dbReference type="Gene3D" id="1.20.1440.60">
    <property type="entry name" value="23S rRNA-intervening sequence"/>
    <property type="match status" value="1"/>
</dbReference>
<dbReference type="Proteomes" id="UP000177912">
    <property type="component" value="Unassembled WGS sequence"/>
</dbReference>
<comment type="caution">
    <text evidence="1">The sequence shown here is derived from an EMBL/GenBank/DDBJ whole genome shotgun (WGS) entry which is preliminary data.</text>
</comment>
<dbReference type="CDD" id="cd16377">
    <property type="entry name" value="23S_rRNA_IVP_like"/>
    <property type="match status" value="1"/>
</dbReference>